<evidence type="ECO:0000256" key="5">
    <source>
        <dbReference type="SAM" id="SignalP"/>
    </source>
</evidence>
<dbReference type="SMART" id="SM00062">
    <property type="entry name" value="PBPb"/>
    <property type="match status" value="1"/>
</dbReference>
<organism evidence="8 9">
    <name type="scientific">Brenneria goodwinii</name>
    <dbReference type="NCBI Taxonomy" id="1109412"/>
    <lineage>
        <taxon>Bacteria</taxon>
        <taxon>Pseudomonadati</taxon>
        <taxon>Pseudomonadota</taxon>
        <taxon>Gammaproteobacteria</taxon>
        <taxon>Enterobacterales</taxon>
        <taxon>Pectobacteriaceae</taxon>
        <taxon>Brenneria</taxon>
    </lineage>
</organism>
<dbReference type="InterPro" id="IPR018313">
    <property type="entry name" value="SBP_3_CS"/>
</dbReference>
<evidence type="ECO:0000313" key="8">
    <source>
        <dbReference type="EMBL" id="CPR21177.1"/>
    </source>
</evidence>
<reference evidence="9" key="1">
    <citation type="submission" date="2015-01" db="EMBL/GenBank/DDBJ databases">
        <authorList>
            <person name="Paterson Steve"/>
        </authorList>
    </citation>
    <scope>NUCLEOTIDE SEQUENCE [LARGE SCALE GENOMIC DNA]</scope>
    <source>
        <strain evidence="9">OBR1</strain>
    </source>
</reference>
<comment type="similarity">
    <text evidence="2 4">Belongs to the bacterial solute-binding protein 3 family.</text>
</comment>
<feature type="domain" description="Ionotropic glutamate receptor C-terminal" evidence="7">
    <location>
        <begin position="39"/>
        <end position="258"/>
    </location>
</feature>
<accession>A0A0G4K201</accession>
<dbReference type="GO" id="GO:0016020">
    <property type="term" value="C:membrane"/>
    <property type="evidence" value="ECO:0007669"/>
    <property type="project" value="InterPro"/>
</dbReference>
<name>A0A0G4K201_9GAMM</name>
<dbReference type="RefSeq" id="WP_048639368.1">
    <property type="nucleotide sequence ID" value="NZ_CGIG01000001.1"/>
</dbReference>
<keyword evidence="9" id="KW-1185">Reference proteome</keyword>
<dbReference type="Proteomes" id="UP000044377">
    <property type="component" value="Unassembled WGS sequence"/>
</dbReference>
<dbReference type="PANTHER" id="PTHR35936:SF17">
    <property type="entry name" value="ARGININE-BINDING EXTRACELLULAR PROTEIN ARTP"/>
    <property type="match status" value="1"/>
</dbReference>
<dbReference type="PANTHER" id="PTHR35936">
    <property type="entry name" value="MEMBRANE-BOUND LYTIC MUREIN TRANSGLYCOSYLASE F"/>
    <property type="match status" value="1"/>
</dbReference>
<dbReference type="InterPro" id="IPR001320">
    <property type="entry name" value="Iontro_rcpt_C"/>
</dbReference>
<proteinExistence type="inferred from homology"/>
<dbReference type="Pfam" id="PF00497">
    <property type="entry name" value="SBP_bac_3"/>
    <property type="match status" value="1"/>
</dbReference>
<dbReference type="Gene3D" id="3.40.190.10">
    <property type="entry name" value="Periplasmic binding protein-like II"/>
    <property type="match status" value="2"/>
</dbReference>
<dbReference type="EMBL" id="CGIG01000001">
    <property type="protein sequence ID" value="CPR21177.1"/>
    <property type="molecule type" value="Genomic_DNA"/>
</dbReference>
<evidence type="ECO:0000256" key="2">
    <source>
        <dbReference type="ARBA" id="ARBA00010333"/>
    </source>
</evidence>
<dbReference type="PROSITE" id="PS01039">
    <property type="entry name" value="SBP_BACTERIAL_3"/>
    <property type="match status" value="1"/>
</dbReference>
<sequence>MNMFFKKCFCAVTILLSVGMSTVTQADDSAIAKIKARGELIVATGNYRPFEYYDDNNKMVGYDIDIAQKIAEKLGVKLKVNDMQFTSLIPSVQSGHADIVIAAMYINDERKKVVDFSEPYLKTGMVLVVKKNNNAIAGPEDLKGLTVGAKAGATSEQVARKLSETTPFTIKAYQDTSAQTLDLTSGRIDAGINDLLNQMELNKVFDNVKVVGKPFTEASLGIAIKKGDTQLVSLVNSVINEMRASGELDALYNKWIIGK</sequence>
<dbReference type="STRING" id="1109412.BN1221_04737c"/>
<evidence type="ECO:0000259" key="7">
    <source>
        <dbReference type="SMART" id="SM00079"/>
    </source>
</evidence>
<keyword evidence="3 5" id="KW-0732">Signal</keyword>
<dbReference type="OrthoDB" id="9768183at2"/>
<evidence type="ECO:0000256" key="1">
    <source>
        <dbReference type="ARBA" id="ARBA00004196"/>
    </source>
</evidence>
<comment type="subcellular location">
    <subcellularLocation>
        <location evidence="1">Cell envelope</location>
    </subcellularLocation>
</comment>
<dbReference type="InterPro" id="IPR001638">
    <property type="entry name" value="Solute-binding_3/MltF_N"/>
</dbReference>
<gene>
    <name evidence="8" type="ORF">BN1221_04737c</name>
</gene>
<evidence type="ECO:0000256" key="4">
    <source>
        <dbReference type="RuleBase" id="RU003744"/>
    </source>
</evidence>
<dbReference type="GO" id="GO:0015276">
    <property type="term" value="F:ligand-gated monoatomic ion channel activity"/>
    <property type="evidence" value="ECO:0007669"/>
    <property type="project" value="InterPro"/>
</dbReference>
<dbReference type="SMART" id="SM00079">
    <property type="entry name" value="PBPe"/>
    <property type="match status" value="1"/>
</dbReference>
<dbReference type="SUPFAM" id="SSF53850">
    <property type="entry name" value="Periplasmic binding protein-like II"/>
    <property type="match status" value="1"/>
</dbReference>
<protein>
    <submittedName>
        <fullName evidence="8">Glutamine ABC transporter, periplasmic glutamine-binding protein (TC 3.A.1.3.2)</fullName>
    </submittedName>
</protein>
<dbReference type="GO" id="GO:0030288">
    <property type="term" value="C:outer membrane-bounded periplasmic space"/>
    <property type="evidence" value="ECO:0007669"/>
    <property type="project" value="UniProtKB-ARBA"/>
</dbReference>
<feature type="chain" id="PRO_5005194288" evidence="5">
    <location>
        <begin position="27"/>
        <end position="259"/>
    </location>
</feature>
<evidence type="ECO:0000313" key="9">
    <source>
        <dbReference type="Proteomes" id="UP000044377"/>
    </source>
</evidence>
<dbReference type="AlphaFoldDB" id="A0A0G4K201"/>
<evidence type="ECO:0000259" key="6">
    <source>
        <dbReference type="SMART" id="SM00062"/>
    </source>
</evidence>
<dbReference type="CDD" id="cd13530">
    <property type="entry name" value="PBP2_peptides_like"/>
    <property type="match status" value="1"/>
</dbReference>
<feature type="signal peptide" evidence="5">
    <location>
        <begin position="1"/>
        <end position="26"/>
    </location>
</feature>
<feature type="domain" description="Solute-binding protein family 3/N-terminal" evidence="6">
    <location>
        <begin position="39"/>
        <end position="259"/>
    </location>
</feature>
<evidence type="ECO:0000256" key="3">
    <source>
        <dbReference type="ARBA" id="ARBA00022729"/>
    </source>
</evidence>